<keyword evidence="3" id="KW-1185">Reference proteome</keyword>
<reference evidence="3" key="2">
    <citation type="submission" date="2015-01" db="EMBL/GenBank/DDBJ databases">
        <title>Evolutionary Origins and Diversification of the Mycorrhizal Mutualists.</title>
        <authorList>
            <consortium name="DOE Joint Genome Institute"/>
            <consortium name="Mycorrhizal Genomics Consortium"/>
            <person name="Kohler A."/>
            <person name="Kuo A."/>
            <person name="Nagy L.G."/>
            <person name="Floudas D."/>
            <person name="Copeland A."/>
            <person name="Barry K.W."/>
            <person name="Cichocki N."/>
            <person name="Veneault-Fourrey C."/>
            <person name="LaButti K."/>
            <person name="Lindquist E.A."/>
            <person name="Lipzen A."/>
            <person name="Lundell T."/>
            <person name="Morin E."/>
            <person name="Murat C."/>
            <person name="Riley R."/>
            <person name="Ohm R."/>
            <person name="Sun H."/>
            <person name="Tunlid A."/>
            <person name="Henrissat B."/>
            <person name="Grigoriev I.V."/>
            <person name="Hibbett D.S."/>
            <person name="Martin F."/>
        </authorList>
    </citation>
    <scope>NUCLEOTIDE SEQUENCE [LARGE SCALE GENOMIC DNA]</scope>
    <source>
        <strain evidence="3">MUT 4182</strain>
    </source>
</reference>
<sequence>MASKAPESPPRPIYSDQSSTEAPMPPPTMPVYQPLFLEAYMPHDMNFVVVCRPPMFVRLIAQSRRWDGRPAVEHYYYWRDARGAWHEHVVGITGITDVYADKDQPSIGWERYFQHLRGQGYSFPTQPLPVTPSLRPLPASQSKSKAFNGILSGIPKEKALKDALPRGFDGKPRAPTLEELWEQGIMPSASPGGKLCQFSLLNSGISLPELSLLQRTY</sequence>
<evidence type="ECO:0000256" key="1">
    <source>
        <dbReference type="SAM" id="MobiDB-lite"/>
    </source>
</evidence>
<dbReference type="OrthoDB" id="3208648at2759"/>
<dbReference type="AlphaFoldDB" id="A0A0C3QDY8"/>
<name>A0A0C3QDY8_9AGAM</name>
<evidence type="ECO:0000313" key="2">
    <source>
        <dbReference type="EMBL" id="KIO23931.1"/>
    </source>
</evidence>
<reference evidence="2 3" key="1">
    <citation type="submission" date="2014-04" db="EMBL/GenBank/DDBJ databases">
        <authorList>
            <consortium name="DOE Joint Genome Institute"/>
            <person name="Kuo A."/>
            <person name="Girlanda M."/>
            <person name="Perotto S."/>
            <person name="Kohler A."/>
            <person name="Nagy L.G."/>
            <person name="Floudas D."/>
            <person name="Copeland A."/>
            <person name="Barry K.W."/>
            <person name="Cichocki N."/>
            <person name="Veneault-Fourrey C."/>
            <person name="LaButti K."/>
            <person name="Lindquist E.A."/>
            <person name="Lipzen A."/>
            <person name="Lundell T."/>
            <person name="Morin E."/>
            <person name="Murat C."/>
            <person name="Sun H."/>
            <person name="Tunlid A."/>
            <person name="Henrissat B."/>
            <person name="Grigoriev I.V."/>
            <person name="Hibbett D.S."/>
            <person name="Martin F."/>
            <person name="Nordberg H.P."/>
            <person name="Cantor M.N."/>
            <person name="Hua S.X."/>
        </authorList>
    </citation>
    <scope>NUCLEOTIDE SEQUENCE [LARGE SCALE GENOMIC DNA]</scope>
    <source>
        <strain evidence="2 3">MUT 4182</strain>
    </source>
</reference>
<gene>
    <name evidence="2" type="ORF">M407DRAFT_213904</name>
</gene>
<organism evidence="2 3">
    <name type="scientific">Tulasnella calospora MUT 4182</name>
    <dbReference type="NCBI Taxonomy" id="1051891"/>
    <lineage>
        <taxon>Eukaryota</taxon>
        <taxon>Fungi</taxon>
        <taxon>Dikarya</taxon>
        <taxon>Basidiomycota</taxon>
        <taxon>Agaricomycotina</taxon>
        <taxon>Agaricomycetes</taxon>
        <taxon>Cantharellales</taxon>
        <taxon>Tulasnellaceae</taxon>
        <taxon>Tulasnella</taxon>
    </lineage>
</organism>
<feature type="region of interest" description="Disordered" evidence="1">
    <location>
        <begin position="1"/>
        <end position="26"/>
    </location>
</feature>
<evidence type="ECO:0000313" key="3">
    <source>
        <dbReference type="Proteomes" id="UP000054248"/>
    </source>
</evidence>
<dbReference type="HOGENOM" id="CLU_1273075_0_0_1"/>
<dbReference type="Proteomes" id="UP000054248">
    <property type="component" value="Unassembled WGS sequence"/>
</dbReference>
<dbReference type="EMBL" id="KN823072">
    <property type="protein sequence ID" value="KIO23931.1"/>
    <property type="molecule type" value="Genomic_DNA"/>
</dbReference>
<proteinExistence type="predicted"/>
<accession>A0A0C3QDY8</accession>
<protein>
    <submittedName>
        <fullName evidence="2">Uncharacterized protein</fullName>
    </submittedName>
</protein>